<dbReference type="EMBL" id="FLUV01000771">
    <property type="protein sequence ID" value="SBW20891.1"/>
    <property type="molecule type" value="Genomic_DNA"/>
</dbReference>
<evidence type="ECO:0008006" key="4">
    <source>
        <dbReference type="Google" id="ProtNLM"/>
    </source>
</evidence>
<dbReference type="AlphaFoldDB" id="A0A1C3NWD6"/>
<organism evidence="2 3">
    <name type="scientific">Candidatus Protofrankia californiensis</name>
    <dbReference type="NCBI Taxonomy" id="1839754"/>
    <lineage>
        <taxon>Bacteria</taxon>
        <taxon>Bacillati</taxon>
        <taxon>Actinomycetota</taxon>
        <taxon>Actinomycetes</taxon>
        <taxon>Frankiales</taxon>
        <taxon>Frankiaceae</taxon>
        <taxon>Protofrankia</taxon>
    </lineage>
</organism>
<gene>
    <name evidence="2" type="ORF">FDG2_1834</name>
</gene>
<reference evidence="3" key="1">
    <citation type="submission" date="2016-02" db="EMBL/GenBank/DDBJ databases">
        <authorList>
            <person name="Wibberg D."/>
        </authorList>
    </citation>
    <scope>NUCLEOTIDE SEQUENCE [LARGE SCALE GENOMIC DNA]</scope>
</reference>
<dbReference type="Proteomes" id="UP000199013">
    <property type="component" value="Unassembled WGS sequence"/>
</dbReference>
<evidence type="ECO:0000313" key="2">
    <source>
        <dbReference type="EMBL" id="SBW20891.1"/>
    </source>
</evidence>
<feature type="region of interest" description="Disordered" evidence="1">
    <location>
        <begin position="29"/>
        <end position="68"/>
    </location>
</feature>
<protein>
    <recommendedName>
        <fullName evidence="4">DUF5709 domain-containing protein</fullName>
    </recommendedName>
</protein>
<keyword evidence="3" id="KW-1185">Reference proteome</keyword>
<accession>A0A1C3NWD6</accession>
<feature type="region of interest" description="Disordered" evidence="1">
    <location>
        <begin position="120"/>
        <end position="183"/>
    </location>
</feature>
<evidence type="ECO:0000256" key="1">
    <source>
        <dbReference type="SAM" id="MobiDB-lite"/>
    </source>
</evidence>
<sequence>MTQPIPDGDNSVDIDYFYSVYVNTYGSPLEQSESLDSDGLGSTDRGFDPLDDGWDPPDRFSAGERFGTTAQEQRIGESLDSLLAQEQPEPDPYTEAARLESGEVLEFDVYASIDDAVERPLSLDGERNPDDSPTLLTDDEGVRNVTTGELVARGPVGGRSRGRDETRPAGAPEEDAVRIRTAE</sequence>
<proteinExistence type="predicted"/>
<name>A0A1C3NWD6_9ACTN</name>
<evidence type="ECO:0000313" key="3">
    <source>
        <dbReference type="Proteomes" id="UP000199013"/>
    </source>
</evidence>